<evidence type="ECO:0000313" key="2">
    <source>
        <dbReference type="Proteomes" id="UP001221757"/>
    </source>
</evidence>
<dbReference type="Proteomes" id="UP001221757">
    <property type="component" value="Unassembled WGS sequence"/>
</dbReference>
<keyword evidence="2" id="KW-1185">Reference proteome</keyword>
<comment type="caution">
    <text evidence="1">The sequence shown here is derived from an EMBL/GenBank/DDBJ whole genome shotgun (WGS) entry which is preliminary data.</text>
</comment>
<reference evidence="1" key="1">
    <citation type="submission" date="2023-03" db="EMBL/GenBank/DDBJ databases">
        <title>Massive genome expansion in bonnet fungi (Mycena s.s.) driven by repeated elements and novel gene families across ecological guilds.</title>
        <authorList>
            <consortium name="Lawrence Berkeley National Laboratory"/>
            <person name="Harder C.B."/>
            <person name="Miyauchi S."/>
            <person name="Viragh M."/>
            <person name="Kuo A."/>
            <person name="Thoen E."/>
            <person name="Andreopoulos B."/>
            <person name="Lu D."/>
            <person name="Skrede I."/>
            <person name="Drula E."/>
            <person name="Henrissat B."/>
            <person name="Morin E."/>
            <person name="Kohler A."/>
            <person name="Barry K."/>
            <person name="LaButti K."/>
            <person name="Morin E."/>
            <person name="Salamov A."/>
            <person name="Lipzen A."/>
            <person name="Mereny Z."/>
            <person name="Hegedus B."/>
            <person name="Baldrian P."/>
            <person name="Stursova M."/>
            <person name="Weitz H."/>
            <person name="Taylor A."/>
            <person name="Grigoriev I.V."/>
            <person name="Nagy L.G."/>
            <person name="Martin F."/>
            <person name="Kauserud H."/>
        </authorList>
    </citation>
    <scope>NUCLEOTIDE SEQUENCE</scope>
    <source>
        <strain evidence="1">CBHHK067</strain>
    </source>
</reference>
<dbReference type="EMBL" id="JARKIE010000378">
    <property type="protein sequence ID" value="KAJ7648489.1"/>
    <property type="molecule type" value="Genomic_DNA"/>
</dbReference>
<gene>
    <name evidence="1" type="ORF">B0H17DRAFT_429574</name>
</gene>
<dbReference type="AlphaFoldDB" id="A0AAD7FXL0"/>
<protein>
    <submittedName>
        <fullName evidence="1">Uncharacterized protein</fullName>
    </submittedName>
</protein>
<evidence type="ECO:0000313" key="1">
    <source>
        <dbReference type="EMBL" id="KAJ7648489.1"/>
    </source>
</evidence>
<organism evidence="1 2">
    <name type="scientific">Mycena rosella</name>
    <name type="common">Pink bonnet</name>
    <name type="synonym">Agaricus rosellus</name>
    <dbReference type="NCBI Taxonomy" id="1033263"/>
    <lineage>
        <taxon>Eukaryota</taxon>
        <taxon>Fungi</taxon>
        <taxon>Dikarya</taxon>
        <taxon>Basidiomycota</taxon>
        <taxon>Agaricomycotina</taxon>
        <taxon>Agaricomycetes</taxon>
        <taxon>Agaricomycetidae</taxon>
        <taxon>Agaricales</taxon>
        <taxon>Marasmiineae</taxon>
        <taxon>Mycenaceae</taxon>
        <taxon>Mycena</taxon>
    </lineage>
</organism>
<sequence>MPPIGFRVHNRSNEIITCSITNKTGGNSGPYQIKPFEHSDWTRAGWEDVSITNKAKTHQTALWMNRGGPALVYFDGFDKELTIYNDYRPDPGFVVNNLSPRNVMCFVSANSTPGSSAWVTIPSGQNKTWPRTGWEAVAFKSEDGKDRKGEFVDNKGARATVDFLGFDEEVVVHEPPENFIADEHYAEAIRIADRSYAAGDSTASAPGGLTASIYKVDKLEFLCTGRKSSLGDHNQIYTLALLINHLKYGLAEPAVVVSVTPDWVKVAAYSCEFDTVVVLGFPTKAIDLIAPGKTRPTVGTRLLVVSQFTSRGSPETQGVQGDITMGPRTLDKWYNFHPLIAQYVSDSHADLWKERMDEVDEDLWDVAWERYSEWKVRYGEDYFRLGAPTKIKEMATKHVDTSLPAYTP</sequence>
<name>A0AAD7FXL0_MYCRO</name>
<proteinExistence type="predicted"/>
<accession>A0AAD7FXL0</accession>